<evidence type="ECO:0000313" key="1">
    <source>
        <dbReference type="EMBL" id="KAK8584268.1"/>
    </source>
</evidence>
<name>A0ABR2FQI6_9ROSI</name>
<comment type="caution">
    <text evidence="1">The sequence shown here is derived from an EMBL/GenBank/DDBJ whole genome shotgun (WGS) entry which is preliminary data.</text>
</comment>
<dbReference type="Proteomes" id="UP001472677">
    <property type="component" value="Unassembled WGS sequence"/>
</dbReference>
<dbReference type="InterPro" id="IPR032567">
    <property type="entry name" value="RTL1-rel"/>
</dbReference>
<dbReference type="PANTHER" id="PTHR15503">
    <property type="entry name" value="LDOC1 RELATED"/>
    <property type="match status" value="1"/>
</dbReference>
<dbReference type="PANTHER" id="PTHR15503:SF45">
    <property type="entry name" value="RNA-DIRECTED DNA POLYMERASE HOMOLOG"/>
    <property type="match status" value="1"/>
</dbReference>
<reference evidence="1 2" key="1">
    <citation type="journal article" date="2024" name="G3 (Bethesda)">
        <title>Genome assembly of Hibiscus sabdariffa L. provides insights into metabolisms of medicinal natural products.</title>
        <authorList>
            <person name="Kim T."/>
        </authorList>
    </citation>
    <scope>NUCLEOTIDE SEQUENCE [LARGE SCALE GENOMIC DNA]</scope>
    <source>
        <strain evidence="1">TK-2024</strain>
        <tissue evidence="1">Old leaves</tissue>
    </source>
</reference>
<proteinExistence type="predicted"/>
<dbReference type="EMBL" id="JBBPBM010000005">
    <property type="protein sequence ID" value="KAK8584268.1"/>
    <property type="molecule type" value="Genomic_DNA"/>
</dbReference>
<organism evidence="1 2">
    <name type="scientific">Hibiscus sabdariffa</name>
    <name type="common">roselle</name>
    <dbReference type="NCBI Taxonomy" id="183260"/>
    <lineage>
        <taxon>Eukaryota</taxon>
        <taxon>Viridiplantae</taxon>
        <taxon>Streptophyta</taxon>
        <taxon>Embryophyta</taxon>
        <taxon>Tracheophyta</taxon>
        <taxon>Spermatophyta</taxon>
        <taxon>Magnoliopsida</taxon>
        <taxon>eudicotyledons</taxon>
        <taxon>Gunneridae</taxon>
        <taxon>Pentapetalae</taxon>
        <taxon>rosids</taxon>
        <taxon>malvids</taxon>
        <taxon>Malvales</taxon>
        <taxon>Malvaceae</taxon>
        <taxon>Malvoideae</taxon>
        <taxon>Hibiscus</taxon>
    </lineage>
</organism>
<dbReference type="SUPFAM" id="SSF56672">
    <property type="entry name" value="DNA/RNA polymerases"/>
    <property type="match status" value="1"/>
</dbReference>
<gene>
    <name evidence="1" type="ORF">V6N12_068514</name>
</gene>
<keyword evidence="2" id="KW-1185">Reference proteome</keyword>
<evidence type="ECO:0000313" key="2">
    <source>
        <dbReference type="Proteomes" id="UP001472677"/>
    </source>
</evidence>
<accession>A0ABR2FQI6</accession>
<dbReference type="Gene3D" id="3.10.10.10">
    <property type="entry name" value="HIV Type 1 Reverse Transcriptase, subunit A, domain 1"/>
    <property type="match status" value="1"/>
</dbReference>
<dbReference type="InterPro" id="IPR043502">
    <property type="entry name" value="DNA/RNA_pol_sf"/>
</dbReference>
<sequence length="171" mass="19615">MLIKSHSTMCFPFLLRQESRQVLHSTALVDSGSLDWNCISTAPLYFDLLLLCYVVHLILDLPRASRHLSAIYACGYRIYRCFSEELPGLPPMREVEFGIEVQPGTNPVSITPYRMAPIELKELKKQLEELQNKGFIRPNTSLWGAPVLFLKKKDGTMRLCIDFRQLNQVTI</sequence>
<protein>
    <submittedName>
        <fullName evidence="1">Uncharacterized protein</fullName>
    </submittedName>
</protein>